<reference evidence="2 3" key="1">
    <citation type="journal article" date="2014" name="Int. J. Syst. Evol. Microbiol.">
        <title>Leptospira mayottensis sp. nov., a pathogenic species of the genus Leptospira isolated from humans.</title>
        <authorList>
            <person name="Bourhy P."/>
            <person name="Collet L."/>
            <person name="Brisse S."/>
            <person name="Picardeau M."/>
        </authorList>
    </citation>
    <scope>NUCLEOTIDE SEQUENCE [LARGE SCALE GENOMIC DNA]</scope>
    <source>
        <strain evidence="2 3">200901122</strain>
    </source>
</reference>
<dbReference type="Proteomes" id="UP000001343">
    <property type="component" value="Unassembled WGS sequence"/>
</dbReference>
<comment type="caution">
    <text evidence="2">The sequence shown here is derived from an EMBL/GenBank/DDBJ whole genome shotgun (WGS) entry which is preliminary data.</text>
</comment>
<organism evidence="2 3">
    <name type="scientific">Leptospira mayottensis 200901122</name>
    <dbReference type="NCBI Taxonomy" id="1193010"/>
    <lineage>
        <taxon>Bacteria</taxon>
        <taxon>Pseudomonadati</taxon>
        <taxon>Spirochaetota</taxon>
        <taxon>Spirochaetia</taxon>
        <taxon>Leptospirales</taxon>
        <taxon>Leptospiraceae</taxon>
        <taxon>Leptospira</taxon>
    </lineage>
</organism>
<evidence type="ECO:0000313" key="2">
    <source>
        <dbReference type="EMBL" id="EKR99267.1"/>
    </source>
</evidence>
<name>A0AA87SVN2_9LEPT</name>
<feature type="compositionally biased region" description="Basic residues" evidence="1">
    <location>
        <begin position="1"/>
        <end position="17"/>
    </location>
</feature>
<dbReference type="EMBL" id="AKWM02000057">
    <property type="protein sequence ID" value="EKR99267.1"/>
    <property type="molecule type" value="Genomic_DNA"/>
</dbReference>
<proteinExistence type="predicted"/>
<accession>A0AA87SVN2</accession>
<evidence type="ECO:0000256" key="1">
    <source>
        <dbReference type="SAM" id="MobiDB-lite"/>
    </source>
</evidence>
<sequence length="65" mass="7878">MRKKKTHPKDKKRRKTQASRLDSTLEIPCFHPDQIHKIPYFRNRPKLGLNLKRKPIFMNLILLKN</sequence>
<gene>
    <name evidence="2" type="ORF">LEP1GSC125_4249</name>
</gene>
<evidence type="ECO:0000313" key="3">
    <source>
        <dbReference type="Proteomes" id="UP000001343"/>
    </source>
</evidence>
<protein>
    <submittedName>
        <fullName evidence="2">Uncharacterized protein</fullName>
    </submittedName>
</protein>
<dbReference type="AlphaFoldDB" id="A0AA87SVN2"/>
<feature type="region of interest" description="Disordered" evidence="1">
    <location>
        <begin position="1"/>
        <end position="23"/>
    </location>
</feature>